<dbReference type="InterPro" id="IPR000515">
    <property type="entry name" value="MetI-like"/>
</dbReference>
<dbReference type="CDD" id="cd06261">
    <property type="entry name" value="TM_PBP2"/>
    <property type="match status" value="2"/>
</dbReference>
<organism evidence="9 10">
    <name type="scientific">Rhodoferax ferrireducens</name>
    <dbReference type="NCBI Taxonomy" id="192843"/>
    <lineage>
        <taxon>Bacteria</taxon>
        <taxon>Pseudomonadati</taxon>
        <taxon>Pseudomonadota</taxon>
        <taxon>Betaproteobacteria</taxon>
        <taxon>Burkholderiales</taxon>
        <taxon>Comamonadaceae</taxon>
        <taxon>Rhodoferax</taxon>
    </lineage>
</organism>
<dbReference type="PANTHER" id="PTHR30183">
    <property type="entry name" value="MOLYBDENUM TRANSPORT SYSTEM PERMEASE PROTEIN MODB"/>
    <property type="match status" value="1"/>
</dbReference>
<gene>
    <name evidence="9" type="ORF">BWK72_07575</name>
</gene>
<evidence type="ECO:0000256" key="7">
    <source>
        <dbReference type="RuleBase" id="RU363032"/>
    </source>
</evidence>
<keyword evidence="2 7" id="KW-0813">Transport</keyword>
<protein>
    <submittedName>
        <fullName evidence="9">ABC transporter permease</fullName>
    </submittedName>
</protein>
<dbReference type="InterPro" id="IPR035906">
    <property type="entry name" value="MetI-like_sf"/>
</dbReference>
<keyword evidence="5 7" id="KW-1133">Transmembrane helix</keyword>
<dbReference type="EMBL" id="MTEI01000003">
    <property type="protein sequence ID" value="OQW88932.1"/>
    <property type="molecule type" value="Genomic_DNA"/>
</dbReference>
<evidence type="ECO:0000256" key="6">
    <source>
        <dbReference type="ARBA" id="ARBA00023136"/>
    </source>
</evidence>
<dbReference type="Pfam" id="PF00528">
    <property type="entry name" value="BPD_transp_1"/>
    <property type="match status" value="1"/>
</dbReference>
<feature type="domain" description="ABC transmembrane type-1" evidence="8">
    <location>
        <begin position="318"/>
        <end position="524"/>
    </location>
</feature>
<evidence type="ECO:0000256" key="3">
    <source>
        <dbReference type="ARBA" id="ARBA00022475"/>
    </source>
</evidence>
<evidence type="ECO:0000259" key="8">
    <source>
        <dbReference type="PROSITE" id="PS50928"/>
    </source>
</evidence>
<feature type="transmembrane region" description="Helical" evidence="7">
    <location>
        <begin position="186"/>
        <end position="208"/>
    </location>
</feature>
<evidence type="ECO:0000256" key="4">
    <source>
        <dbReference type="ARBA" id="ARBA00022692"/>
    </source>
</evidence>
<evidence type="ECO:0000313" key="9">
    <source>
        <dbReference type="EMBL" id="OQW88932.1"/>
    </source>
</evidence>
<proteinExistence type="inferred from homology"/>
<dbReference type="SUPFAM" id="SSF161098">
    <property type="entry name" value="MetI-like"/>
    <property type="match status" value="2"/>
</dbReference>
<comment type="caution">
    <text evidence="9">The sequence shown here is derived from an EMBL/GenBank/DDBJ whole genome shotgun (WGS) entry which is preliminary data.</text>
</comment>
<evidence type="ECO:0000313" key="10">
    <source>
        <dbReference type="Proteomes" id="UP000192505"/>
    </source>
</evidence>
<dbReference type="PROSITE" id="PS50928">
    <property type="entry name" value="ABC_TM1"/>
    <property type="match status" value="2"/>
</dbReference>
<feature type="transmembrane region" description="Helical" evidence="7">
    <location>
        <begin position="220"/>
        <end position="247"/>
    </location>
</feature>
<comment type="similarity">
    <text evidence="7">Belongs to the binding-protein-dependent transport system permease family.</text>
</comment>
<feature type="transmembrane region" description="Helical" evidence="7">
    <location>
        <begin position="506"/>
        <end position="525"/>
    </location>
</feature>
<name>A0A1W9KWH2_9BURK</name>
<dbReference type="AlphaFoldDB" id="A0A1W9KWH2"/>
<dbReference type="Gene3D" id="1.10.3720.10">
    <property type="entry name" value="MetI-like"/>
    <property type="match status" value="2"/>
</dbReference>
<evidence type="ECO:0000256" key="5">
    <source>
        <dbReference type="ARBA" id="ARBA00022989"/>
    </source>
</evidence>
<reference evidence="9 10" key="1">
    <citation type="submission" date="2017-01" db="EMBL/GenBank/DDBJ databases">
        <title>Novel large sulfur bacteria in the metagenomes of groundwater-fed chemosynthetic microbial mats in the Lake Huron basin.</title>
        <authorList>
            <person name="Sharrar A.M."/>
            <person name="Flood B.E."/>
            <person name="Bailey J.V."/>
            <person name="Jones D.S."/>
            <person name="Biddanda B."/>
            <person name="Ruberg S.A."/>
            <person name="Marcus D.N."/>
            <person name="Dick G.J."/>
        </authorList>
    </citation>
    <scope>NUCLEOTIDE SEQUENCE [LARGE SCALE GENOMIC DNA]</scope>
    <source>
        <strain evidence="9">A7</strain>
    </source>
</reference>
<keyword evidence="6 7" id="KW-0472">Membrane</keyword>
<feature type="transmembrane region" description="Helical" evidence="7">
    <location>
        <begin position="51"/>
        <end position="73"/>
    </location>
</feature>
<feature type="transmembrane region" description="Helical" evidence="7">
    <location>
        <begin position="399"/>
        <end position="423"/>
    </location>
</feature>
<feature type="transmembrane region" description="Helical" evidence="7">
    <location>
        <begin position="127"/>
        <end position="147"/>
    </location>
</feature>
<sequence length="533" mass="57503">MNYWAVFAGAIAALVLVPVAVSFSAFATLQGDILGHLAEFVLPELLVNTFWLMGGVAVGVTVLGVSLAALVSLCEFPGRRVFDWALMLPLALPAYVTAFVAIDLLDFSGPLQSWLREGWGITGLPEVRSRAGVIAVMSLALYPYVYLIAKNAFATQGAVALEAAQSLGLSRLQGFFRVALPMARPWIAAGLLLALMETLADFGTMAIFNYDTFTTAIYKAWYSLFSLPAAAQLASVLMVFVLVMVVLEQRSRAQMRFNAVGRSVVARRAVLSPVRAWAAFAFAAGVLLVAFIVPIVQLTLWTREVMAQDLDVRYWAFAWHSVLLAGLGALMVVTVALLLAYAGRKQPGSTMVWTQRVATLGYAFPGAVLAVGLFIPVALLDNGLIALGRAWFGFEGTQVLKGTLLVMLLAYLVRFLAVGFGSIDASLQRISRHVDEAARTLGTSTGALLARVHLPMLRASLQTAAALTFVDIMKEMPITLMTRPFGWDTLAVRVFEMTSEGEWERAALPSLAIVLVGLVPIIFLTRRTGAAHG</sequence>
<dbReference type="GO" id="GO:0005886">
    <property type="term" value="C:plasma membrane"/>
    <property type="evidence" value="ECO:0007669"/>
    <property type="project" value="UniProtKB-SubCell"/>
</dbReference>
<keyword evidence="4 7" id="KW-0812">Transmembrane</keyword>
<feature type="transmembrane region" description="Helical" evidence="7">
    <location>
        <begin position="360"/>
        <end position="379"/>
    </location>
</feature>
<accession>A0A1W9KWH2</accession>
<dbReference type="PANTHER" id="PTHR30183:SF2">
    <property type="entry name" value="IRON UTILIZATION PROTEIN"/>
    <property type="match status" value="1"/>
</dbReference>
<feature type="transmembrane region" description="Helical" evidence="7">
    <location>
        <begin position="85"/>
        <end position="107"/>
    </location>
</feature>
<feature type="transmembrane region" description="Helical" evidence="7">
    <location>
        <begin position="276"/>
        <end position="297"/>
    </location>
</feature>
<feature type="transmembrane region" description="Helical" evidence="7">
    <location>
        <begin position="317"/>
        <end position="339"/>
    </location>
</feature>
<dbReference type="Proteomes" id="UP000192505">
    <property type="component" value="Unassembled WGS sequence"/>
</dbReference>
<evidence type="ECO:0000256" key="2">
    <source>
        <dbReference type="ARBA" id="ARBA00022448"/>
    </source>
</evidence>
<dbReference type="FunFam" id="1.10.3720.10:FF:000088">
    <property type="entry name" value="Iron(III) ABC transporter, permease protein"/>
    <property type="match status" value="1"/>
</dbReference>
<feature type="domain" description="ABC transmembrane type-1" evidence="8">
    <location>
        <begin position="46"/>
        <end position="248"/>
    </location>
</feature>
<dbReference type="GO" id="GO:0055085">
    <property type="term" value="P:transmembrane transport"/>
    <property type="evidence" value="ECO:0007669"/>
    <property type="project" value="InterPro"/>
</dbReference>
<keyword evidence="3" id="KW-1003">Cell membrane</keyword>
<comment type="subcellular location">
    <subcellularLocation>
        <location evidence="1 7">Cell membrane</location>
        <topology evidence="1 7">Multi-pass membrane protein</topology>
    </subcellularLocation>
</comment>
<evidence type="ECO:0000256" key="1">
    <source>
        <dbReference type="ARBA" id="ARBA00004651"/>
    </source>
</evidence>